<protein>
    <submittedName>
        <fullName evidence="2">Uncharacterized protein</fullName>
    </submittedName>
</protein>
<dbReference type="RefSeq" id="WP_343884175.1">
    <property type="nucleotide sequence ID" value="NZ_BAAAKI010000001.1"/>
</dbReference>
<dbReference type="Proteomes" id="UP001596266">
    <property type="component" value="Unassembled WGS sequence"/>
</dbReference>
<sequence>MTMVTTANTPAIRRALLGGEAKSPALTRPSAQHPAGTEHSGSSHATVQHASRLNHAKSAVRQALRG</sequence>
<evidence type="ECO:0000313" key="2">
    <source>
        <dbReference type="EMBL" id="MFC6396825.1"/>
    </source>
</evidence>
<accession>A0ABW1X026</accession>
<evidence type="ECO:0000313" key="3">
    <source>
        <dbReference type="Proteomes" id="UP001596266"/>
    </source>
</evidence>
<dbReference type="EMBL" id="JBHSUA010000015">
    <property type="protein sequence ID" value="MFC6396825.1"/>
    <property type="molecule type" value="Genomic_DNA"/>
</dbReference>
<gene>
    <name evidence="2" type="ORF">ACFP57_07480</name>
</gene>
<feature type="region of interest" description="Disordered" evidence="1">
    <location>
        <begin position="1"/>
        <end position="66"/>
    </location>
</feature>
<comment type="caution">
    <text evidence="2">The sequence shown here is derived from an EMBL/GenBank/DDBJ whole genome shotgun (WGS) entry which is preliminary data.</text>
</comment>
<evidence type="ECO:0000256" key="1">
    <source>
        <dbReference type="SAM" id="MobiDB-lite"/>
    </source>
</evidence>
<reference evidence="3" key="1">
    <citation type="journal article" date="2019" name="Int. J. Syst. Evol. Microbiol.">
        <title>The Global Catalogue of Microorganisms (GCM) 10K type strain sequencing project: providing services to taxonomists for standard genome sequencing and annotation.</title>
        <authorList>
            <consortium name="The Broad Institute Genomics Platform"/>
            <consortium name="The Broad Institute Genome Sequencing Center for Infectious Disease"/>
            <person name="Wu L."/>
            <person name="Ma J."/>
        </authorList>
    </citation>
    <scope>NUCLEOTIDE SEQUENCE [LARGE SCALE GENOMIC DNA]</scope>
    <source>
        <strain evidence="3">CGMCC 1.15277</strain>
    </source>
</reference>
<organism evidence="2 3">
    <name type="scientific">Luteococcus sanguinis</name>
    <dbReference type="NCBI Taxonomy" id="174038"/>
    <lineage>
        <taxon>Bacteria</taxon>
        <taxon>Bacillati</taxon>
        <taxon>Actinomycetota</taxon>
        <taxon>Actinomycetes</taxon>
        <taxon>Propionibacteriales</taxon>
        <taxon>Propionibacteriaceae</taxon>
        <taxon>Luteococcus</taxon>
    </lineage>
</organism>
<proteinExistence type="predicted"/>
<keyword evidence="3" id="KW-1185">Reference proteome</keyword>
<feature type="compositionally biased region" description="Polar residues" evidence="1">
    <location>
        <begin position="39"/>
        <end position="51"/>
    </location>
</feature>
<name>A0ABW1X026_9ACTN</name>